<proteinExistence type="predicted"/>
<protein>
    <submittedName>
        <fullName evidence="1">Uncharacterized protein</fullName>
    </submittedName>
</protein>
<accession>A0ACB7SFL2</accession>
<keyword evidence="2" id="KW-1185">Reference proteome</keyword>
<sequence>MVDTSEEDEKKEERVATRLALSPGTVPVKIAAVRGLSFRNRTMNDDDSIFQEQEDTDIGRSSDKGRRKIKLHYVDPPQLERSLELNVPSSVPHPHVGDEPSENHSCTTYK</sequence>
<name>A0ACB7SFL2_HYAAI</name>
<comment type="caution">
    <text evidence="1">The sequence shown here is derived from an EMBL/GenBank/DDBJ whole genome shotgun (WGS) entry which is preliminary data.</text>
</comment>
<dbReference type="Proteomes" id="UP000821845">
    <property type="component" value="Chromosome 5"/>
</dbReference>
<evidence type="ECO:0000313" key="1">
    <source>
        <dbReference type="EMBL" id="KAH6931494.1"/>
    </source>
</evidence>
<dbReference type="EMBL" id="CM023485">
    <property type="protein sequence ID" value="KAH6931494.1"/>
    <property type="molecule type" value="Genomic_DNA"/>
</dbReference>
<organism evidence="1 2">
    <name type="scientific">Hyalomma asiaticum</name>
    <name type="common">Tick</name>
    <dbReference type="NCBI Taxonomy" id="266040"/>
    <lineage>
        <taxon>Eukaryota</taxon>
        <taxon>Metazoa</taxon>
        <taxon>Ecdysozoa</taxon>
        <taxon>Arthropoda</taxon>
        <taxon>Chelicerata</taxon>
        <taxon>Arachnida</taxon>
        <taxon>Acari</taxon>
        <taxon>Parasitiformes</taxon>
        <taxon>Ixodida</taxon>
        <taxon>Ixodoidea</taxon>
        <taxon>Ixodidae</taxon>
        <taxon>Hyalomminae</taxon>
        <taxon>Hyalomma</taxon>
    </lineage>
</organism>
<evidence type="ECO:0000313" key="2">
    <source>
        <dbReference type="Proteomes" id="UP000821845"/>
    </source>
</evidence>
<reference evidence="1" key="1">
    <citation type="submission" date="2020-05" db="EMBL/GenBank/DDBJ databases">
        <title>Large-scale comparative analyses of tick genomes elucidate their genetic diversity and vector capacities.</title>
        <authorList>
            <person name="Jia N."/>
            <person name="Wang J."/>
            <person name="Shi W."/>
            <person name="Du L."/>
            <person name="Sun Y."/>
            <person name="Zhan W."/>
            <person name="Jiang J."/>
            <person name="Wang Q."/>
            <person name="Zhang B."/>
            <person name="Ji P."/>
            <person name="Sakyi L.B."/>
            <person name="Cui X."/>
            <person name="Yuan T."/>
            <person name="Jiang B."/>
            <person name="Yang W."/>
            <person name="Lam T.T.-Y."/>
            <person name="Chang Q."/>
            <person name="Ding S."/>
            <person name="Wang X."/>
            <person name="Zhu J."/>
            <person name="Ruan X."/>
            <person name="Zhao L."/>
            <person name="Wei J."/>
            <person name="Que T."/>
            <person name="Du C."/>
            <person name="Cheng J."/>
            <person name="Dai P."/>
            <person name="Han X."/>
            <person name="Huang E."/>
            <person name="Gao Y."/>
            <person name="Liu J."/>
            <person name="Shao H."/>
            <person name="Ye R."/>
            <person name="Li L."/>
            <person name="Wei W."/>
            <person name="Wang X."/>
            <person name="Wang C."/>
            <person name="Yang T."/>
            <person name="Huo Q."/>
            <person name="Li W."/>
            <person name="Guo W."/>
            <person name="Chen H."/>
            <person name="Zhou L."/>
            <person name="Ni X."/>
            <person name="Tian J."/>
            <person name="Zhou Y."/>
            <person name="Sheng Y."/>
            <person name="Liu T."/>
            <person name="Pan Y."/>
            <person name="Xia L."/>
            <person name="Li J."/>
            <person name="Zhao F."/>
            <person name="Cao W."/>
        </authorList>
    </citation>
    <scope>NUCLEOTIDE SEQUENCE</scope>
    <source>
        <strain evidence="1">Hyas-2018</strain>
    </source>
</reference>
<gene>
    <name evidence="1" type="ORF">HPB50_024686</name>
</gene>